<dbReference type="Proteomes" id="UP000482634">
    <property type="component" value="Unassembled WGS sequence"/>
</dbReference>
<dbReference type="InterPro" id="IPR057326">
    <property type="entry name" value="KR_dom"/>
</dbReference>
<feature type="domain" description="Ketoreductase" evidence="3">
    <location>
        <begin position="6"/>
        <end position="206"/>
    </location>
</feature>
<evidence type="ECO:0000313" key="4">
    <source>
        <dbReference type="EMBL" id="NER65302.1"/>
    </source>
</evidence>
<organism evidence="4 5">
    <name type="scientific">Pseudomonas brassicae</name>
    <dbReference type="NCBI Taxonomy" id="2708063"/>
    <lineage>
        <taxon>Bacteria</taxon>
        <taxon>Pseudomonadati</taxon>
        <taxon>Pseudomonadota</taxon>
        <taxon>Gammaproteobacteria</taxon>
        <taxon>Pseudomonadales</taxon>
        <taxon>Pseudomonadaceae</taxon>
        <taxon>Pseudomonas</taxon>
    </lineage>
</organism>
<dbReference type="SUPFAM" id="SSF51735">
    <property type="entry name" value="NAD(P)-binding Rossmann-fold domains"/>
    <property type="match status" value="1"/>
</dbReference>
<dbReference type="GO" id="GO:0016491">
    <property type="term" value="F:oxidoreductase activity"/>
    <property type="evidence" value="ECO:0007669"/>
    <property type="project" value="UniProtKB-KW"/>
</dbReference>
<evidence type="ECO:0000256" key="2">
    <source>
        <dbReference type="ARBA" id="ARBA00023002"/>
    </source>
</evidence>
<dbReference type="InterPro" id="IPR051687">
    <property type="entry name" value="Peroxisomal_Beta-Oxidation"/>
</dbReference>
<dbReference type="SMART" id="SM00822">
    <property type="entry name" value="PKS_KR"/>
    <property type="match status" value="1"/>
</dbReference>
<dbReference type="Gene3D" id="3.40.50.720">
    <property type="entry name" value="NAD(P)-binding Rossmann-like Domain"/>
    <property type="match status" value="1"/>
</dbReference>
<keyword evidence="5" id="KW-1185">Reference proteome</keyword>
<keyword evidence="2" id="KW-0560">Oxidoreductase</keyword>
<evidence type="ECO:0000256" key="1">
    <source>
        <dbReference type="ARBA" id="ARBA00006484"/>
    </source>
</evidence>
<gene>
    <name evidence="4" type="ORF">G3436_17310</name>
</gene>
<dbReference type="PANTHER" id="PTHR45024">
    <property type="entry name" value="DEHYDROGENASES, SHORT CHAIN"/>
    <property type="match status" value="1"/>
</dbReference>
<comment type="caution">
    <text evidence="4">The sequence shown here is derived from an EMBL/GenBank/DDBJ whole genome shotgun (WGS) entry which is preliminary data.</text>
</comment>
<evidence type="ECO:0000313" key="5">
    <source>
        <dbReference type="Proteomes" id="UP000482634"/>
    </source>
</evidence>
<dbReference type="PANTHER" id="PTHR45024:SF2">
    <property type="entry name" value="SCP2 DOMAIN-CONTAINING PROTEIN"/>
    <property type="match status" value="1"/>
</dbReference>
<reference evidence="4 5" key="1">
    <citation type="submission" date="2020-02" db="EMBL/GenBank/DDBJ databases">
        <title>Broccoli isolated Pseudomonas sp.</title>
        <authorList>
            <person name="Fujikawa T."/>
            <person name="Sawada H."/>
        </authorList>
    </citation>
    <scope>NUCLEOTIDE SEQUENCE [LARGE SCALE GENOMIC DNA]</scope>
    <source>
        <strain evidence="4 5">MAFF212427</strain>
    </source>
</reference>
<proteinExistence type="inferred from homology"/>
<dbReference type="InterPro" id="IPR002347">
    <property type="entry name" value="SDR_fam"/>
</dbReference>
<dbReference type="RefSeq" id="WP_163947315.1">
    <property type="nucleotide sequence ID" value="NZ_JAAHBU010000253.1"/>
</dbReference>
<dbReference type="AlphaFoldDB" id="A0A6B3NPI5"/>
<comment type="similarity">
    <text evidence="1">Belongs to the short-chain dehydrogenases/reductases (SDR) family.</text>
</comment>
<dbReference type="PRINTS" id="PR00081">
    <property type="entry name" value="GDHRDH"/>
</dbReference>
<dbReference type="CDD" id="cd05233">
    <property type="entry name" value="SDR_c"/>
    <property type="match status" value="1"/>
</dbReference>
<accession>A0A6B3NPI5</accession>
<sequence>MNFTQRTFLITGAARGLGLAYATALAERGARVVLSDRGTDRAGCGSDPSVVEQAAQALRAAGHQALGHSADLTDEAACRQLVALTVAQFGGLDGLIHNAGWVGHQPIEQVDASFIDRTMGINVQAPLWLCKHAWPHLKASKAPRIVLTTSDRAMYACYAQSGLAAYAAGKMAQLGIMNALSEEGAAHGILVNAVSPVARTRMWGEQGEPDDLKPEWVVPGVVYLVSEQCQVTAQVLRASNGQFVATRFEEPAGVTYPRDLRGIKAQQPEQVARCWGGSGLNDVG</sequence>
<dbReference type="InterPro" id="IPR036291">
    <property type="entry name" value="NAD(P)-bd_dom_sf"/>
</dbReference>
<protein>
    <submittedName>
        <fullName evidence="4">SDR family oxidoreductase</fullName>
    </submittedName>
</protein>
<dbReference type="Pfam" id="PF00106">
    <property type="entry name" value="adh_short"/>
    <property type="match status" value="1"/>
</dbReference>
<dbReference type="EMBL" id="JAAHBU010000253">
    <property type="protein sequence ID" value="NER65302.1"/>
    <property type="molecule type" value="Genomic_DNA"/>
</dbReference>
<name>A0A6B3NPI5_9PSED</name>
<evidence type="ECO:0000259" key="3">
    <source>
        <dbReference type="SMART" id="SM00822"/>
    </source>
</evidence>